<dbReference type="AlphaFoldDB" id="A0A9W9VNX3"/>
<evidence type="ECO:0000256" key="7">
    <source>
        <dbReference type="SAM" id="MobiDB-lite"/>
    </source>
</evidence>
<dbReference type="GO" id="GO:0000981">
    <property type="term" value="F:DNA-binding transcription factor activity, RNA polymerase II-specific"/>
    <property type="evidence" value="ECO:0007669"/>
    <property type="project" value="InterPro"/>
</dbReference>
<feature type="region of interest" description="Disordered" evidence="7">
    <location>
        <begin position="1"/>
        <end position="24"/>
    </location>
</feature>
<dbReference type="Pfam" id="PF04082">
    <property type="entry name" value="Fungal_trans"/>
    <property type="match status" value="1"/>
</dbReference>
<feature type="region of interest" description="Disordered" evidence="7">
    <location>
        <begin position="395"/>
        <end position="419"/>
    </location>
</feature>
<dbReference type="PROSITE" id="PS50048">
    <property type="entry name" value="ZN2_CY6_FUNGAL_2"/>
    <property type="match status" value="1"/>
</dbReference>
<feature type="compositionally biased region" description="Basic and acidic residues" evidence="7">
    <location>
        <begin position="133"/>
        <end position="149"/>
    </location>
</feature>
<reference evidence="9" key="2">
    <citation type="journal article" date="2023" name="IMA Fungus">
        <title>Comparative genomic study of the Penicillium genus elucidates a diverse pangenome and 15 lateral gene transfer events.</title>
        <authorList>
            <person name="Petersen C."/>
            <person name="Sorensen T."/>
            <person name="Nielsen M.R."/>
            <person name="Sondergaard T.E."/>
            <person name="Sorensen J.L."/>
            <person name="Fitzpatrick D.A."/>
            <person name="Frisvad J.C."/>
            <person name="Nielsen K.L."/>
        </authorList>
    </citation>
    <scope>NUCLEOTIDE SEQUENCE</scope>
    <source>
        <strain evidence="9">IBT 29677</strain>
    </source>
</reference>
<keyword evidence="6" id="KW-0539">Nucleus</keyword>
<evidence type="ECO:0000256" key="3">
    <source>
        <dbReference type="ARBA" id="ARBA00023015"/>
    </source>
</evidence>
<evidence type="ECO:0000259" key="8">
    <source>
        <dbReference type="PROSITE" id="PS50048"/>
    </source>
</evidence>
<dbReference type="EMBL" id="JAPZBU010000009">
    <property type="protein sequence ID" value="KAJ5386545.1"/>
    <property type="molecule type" value="Genomic_DNA"/>
</dbReference>
<keyword evidence="5" id="KW-0804">Transcription</keyword>
<evidence type="ECO:0000256" key="5">
    <source>
        <dbReference type="ARBA" id="ARBA00023163"/>
    </source>
</evidence>
<comment type="subcellular location">
    <subcellularLocation>
        <location evidence="1">Nucleus</location>
    </subcellularLocation>
</comment>
<evidence type="ECO:0000256" key="1">
    <source>
        <dbReference type="ARBA" id="ARBA00004123"/>
    </source>
</evidence>
<keyword evidence="10" id="KW-1185">Reference proteome</keyword>
<dbReference type="SMART" id="SM00066">
    <property type="entry name" value="GAL4"/>
    <property type="match status" value="1"/>
</dbReference>
<evidence type="ECO:0000256" key="4">
    <source>
        <dbReference type="ARBA" id="ARBA00023125"/>
    </source>
</evidence>
<keyword evidence="3" id="KW-0805">Transcription regulation</keyword>
<dbReference type="Pfam" id="PF00172">
    <property type="entry name" value="Zn_clus"/>
    <property type="match status" value="1"/>
</dbReference>
<evidence type="ECO:0000313" key="9">
    <source>
        <dbReference type="EMBL" id="KAJ5386545.1"/>
    </source>
</evidence>
<dbReference type="GO" id="GO:0005634">
    <property type="term" value="C:nucleus"/>
    <property type="evidence" value="ECO:0007669"/>
    <property type="project" value="UniProtKB-SubCell"/>
</dbReference>
<reference evidence="9" key="1">
    <citation type="submission" date="2022-12" db="EMBL/GenBank/DDBJ databases">
        <authorList>
            <person name="Petersen C."/>
        </authorList>
    </citation>
    <scope>NUCLEOTIDE SEQUENCE</scope>
    <source>
        <strain evidence="9">IBT 29677</strain>
    </source>
</reference>
<feature type="region of interest" description="Disordered" evidence="7">
    <location>
        <begin position="129"/>
        <end position="167"/>
    </location>
</feature>
<dbReference type="InterPro" id="IPR007219">
    <property type="entry name" value="XnlR_reg_dom"/>
</dbReference>
<dbReference type="CDD" id="cd12148">
    <property type="entry name" value="fungal_TF_MHR"/>
    <property type="match status" value="1"/>
</dbReference>
<dbReference type="Proteomes" id="UP001147747">
    <property type="component" value="Unassembled WGS sequence"/>
</dbReference>
<feature type="domain" description="Zn(2)-C6 fungal-type" evidence="8">
    <location>
        <begin position="21"/>
        <end position="51"/>
    </location>
</feature>
<evidence type="ECO:0000256" key="6">
    <source>
        <dbReference type="ARBA" id="ARBA00023242"/>
    </source>
</evidence>
<dbReference type="GO" id="GO:0006351">
    <property type="term" value="P:DNA-templated transcription"/>
    <property type="evidence" value="ECO:0007669"/>
    <property type="project" value="InterPro"/>
</dbReference>
<dbReference type="RefSeq" id="XP_056484343.1">
    <property type="nucleotide sequence ID" value="XM_056633723.1"/>
</dbReference>
<accession>A0A9W9VNX3</accession>
<keyword evidence="4" id="KW-0238">DNA-binding</keyword>
<dbReference type="CDD" id="cd00067">
    <property type="entry name" value="GAL4"/>
    <property type="match status" value="1"/>
</dbReference>
<gene>
    <name evidence="9" type="ORF">N7509_009086</name>
</gene>
<evidence type="ECO:0000313" key="10">
    <source>
        <dbReference type="Proteomes" id="UP001147747"/>
    </source>
</evidence>
<dbReference type="GO" id="GO:0003677">
    <property type="term" value="F:DNA binding"/>
    <property type="evidence" value="ECO:0007669"/>
    <property type="project" value="UniProtKB-KW"/>
</dbReference>
<evidence type="ECO:0000256" key="2">
    <source>
        <dbReference type="ARBA" id="ARBA00022723"/>
    </source>
</evidence>
<dbReference type="InterPro" id="IPR001138">
    <property type="entry name" value="Zn2Cys6_DnaBD"/>
</dbReference>
<organism evidence="9 10">
    <name type="scientific">Penicillium cosmopolitanum</name>
    <dbReference type="NCBI Taxonomy" id="1131564"/>
    <lineage>
        <taxon>Eukaryota</taxon>
        <taxon>Fungi</taxon>
        <taxon>Dikarya</taxon>
        <taxon>Ascomycota</taxon>
        <taxon>Pezizomycotina</taxon>
        <taxon>Eurotiomycetes</taxon>
        <taxon>Eurotiomycetidae</taxon>
        <taxon>Eurotiales</taxon>
        <taxon>Aspergillaceae</taxon>
        <taxon>Penicillium</taxon>
    </lineage>
</organism>
<sequence>MDPTKATEETSTTGADQERPSCQGCRRRKLKCSRESPTCSQCNRLESPCVYDTKRSKPGLKTGAVEGLSRRIEVLEDTLREVQARESGSLGGGHQPSSPDNGRLDGVVNLLSTVCLELCKFNSRNTRATNDSTSERIYQHSPGSERDGSLDSPVTHQPRKRRRVDTCGNPNIELQLPLEDLEATSSLPAPEVLEEIVDTYFERVHPWIPIIHETRFRRRMHDPDQRGSLVVILHAILVAAIRFKCSSSSNASQVDAESRARRSRSIVVLTAMDSLSVENLQALIIIAFDDIGNGNTSRAWSIVGSLTRTVEYLRLSVEDEDHDNQRLLKPLLSLPPSLGTRVLLQMMSIEDYPQTGGLWHREEQVTTPFFGIWDRSEARIGNSIAFLPAQYTSIPKSPESPTDSPAQYGSPQLASPGTTQPDMSTVGAFAYCVEATESLSRVTTFFLQQKINFHDRREVSSWLTRFKELDLRLVHWKMFLPQKWRDSNISRQPTLVNMDPNLTLAHVTHNTSMILLHQRIGYPPAEWANIVRLPSVCSAETCQNAAIEIQNMTAKYLDNTPIIHPVSNQFVFCVFVAARVLLVHWRYYNTELTQELWYLVDSLEEMARRWRGSTSLASSQNRCLASTYADHLRDLHRRCLAAPKFNVDVLGYSTVISNHHAPSSTGSVISNRSPLAQQHQQYAGNSPQSVPRPSFTQEVDTGMPHSGTQWSHTDDFVAPQHANAQLDQAMRNLNYPVNGHNQADELSNISYLLLDQQFMDMDRVISLDDMMFTNTMASVNAGTEDHLSGVNARM</sequence>
<dbReference type="InterPro" id="IPR050815">
    <property type="entry name" value="TF_fung"/>
</dbReference>
<name>A0A9W9VNX3_9EURO</name>
<dbReference type="PROSITE" id="PS00463">
    <property type="entry name" value="ZN2_CY6_FUNGAL_1"/>
    <property type="match status" value="1"/>
</dbReference>
<dbReference type="InterPro" id="IPR036864">
    <property type="entry name" value="Zn2-C6_fun-type_DNA-bd_sf"/>
</dbReference>
<dbReference type="Gene3D" id="4.10.240.10">
    <property type="entry name" value="Zn(2)-C6 fungal-type DNA-binding domain"/>
    <property type="match status" value="1"/>
</dbReference>
<dbReference type="GeneID" id="81372703"/>
<comment type="caution">
    <text evidence="9">The sequence shown here is derived from an EMBL/GenBank/DDBJ whole genome shotgun (WGS) entry which is preliminary data.</text>
</comment>
<dbReference type="SUPFAM" id="SSF57701">
    <property type="entry name" value="Zn2/Cys6 DNA-binding domain"/>
    <property type="match status" value="1"/>
</dbReference>
<protein>
    <recommendedName>
        <fullName evidence="8">Zn(2)-C6 fungal-type domain-containing protein</fullName>
    </recommendedName>
</protein>
<dbReference type="GO" id="GO:0008270">
    <property type="term" value="F:zinc ion binding"/>
    <property type="evidence" value="ECO:0007669"/>
    <property type="project" value="InterPro"/>
</dbReference>
<proteinExistence type="predicted"/>
<dbReference type="PANTHER" id="PTHR47338">
    <property type="entry name" value="ZN(II)2CYS6 TRANSCRIPTION FACTOR (EUROFUNG)-RELATED"/>
    <property type="match status" value="1"/>
</dbReference>
<keyword evidence="2" id="KW-0479">Metal-binding</keyword>
<dbReference type="PANTHER" id="PTHR47338:SF23">
    <property type="entry name" value="ZN(II)2CYS6 TRANSCRIPTION FACTOR (EUROFUNG)"/>
    <property type="match status" value="1"/>
</dbReference>
<dbReference type="OrthoDB" id="4456959at2759"/>